<proteinExistence type="predicted"/>
<comment type="caution">
    <text evidence="1">The sequence shown here is derived from an EMBL/GenBank/DDBJ whole genome shotgun (WGS) entry which is preliminary data.</text>
</comment>
<dbReference type="EMBL" id="CAJVQC010099230">
    <property type="protein sequence ID" value="CAG8830478.1"/>
    <property type="molecule type" value="Genomic_DNA"/>
</dbReference>
<protein>
    <submittedName>
        <fullName evidence="1">36438_t:CDS:1</fullName>
    </submittedName>
</protein>
<feature type="non-terminal residue" evidence="1">
    <location>
        <position position="1"/>
    </location>
</feature>
<organism evidence="1 2">
    <name type="scientific">Racocetra persica</name>
    <dbReference type="NCBI Taxonomy" id="160502"/>
    <lineage>
        <taxon>Eukaryota</taxon>
        <taxon>Fungi</taxon>
        <taxon>Fungi incertae sedis</taxon>
        <taxon>Mucoromycota</taxon>
        <taxon>Glomeromycotina</taxon>
        <taxon>Glomeromycetes</taxon>
        <taxon>Diversisporales</taxon>
        <taxon>Gigasporaceae</taxon>
        <taxon>Racocetra</taxon>
    </lineage>
</organism>
<sequence length="88" mass="10209">QTAKRLLNIEYQKEKTNKEQLTTEYSLTTSPEPFNILIWDQHMQIPQDIYHSIEGKARTLLDVIFNILNASGEVAFLKSWKTIENPSS</sequence>
<keyword evidence="2" id="KW-1185">Reference proteome</keyword>
<gene>
    <name evidence="1" type="ORF">RPERSI_LOCUS27820</name>
</gene>
<evidence type="ECO:0000313" key="2">
    <source>
        <dbReference type="Proteomes" id="UP000789920"/>
    </source>
</evidence>
<evidence type="ECO:0000313" key="1">
    <source>
        <dbReference type="EMBL" id="CAG8830478.1"/>
    </source>
</evidence>
<dbReference type="Proteomes" id="UP000789920">
    <property type="component" value="Unassembled WGS sequence"/>
</dbReference>
<accession>A0ACA9SAH5</accession>
<name>A0ACA9SAH5_9GLOM</name>
<reference evidence="1" key="1">
    <citation type="submission" date="2021-06" db="EMBL/GenBank/DDBJ databases">
        <authorList>
            <person name="Kallberg Y."/>
            <person name="Tangrot J."/>
            <person name="Rosling A."/>
        </authorList>
    </citation>
    <scope>NUCLEOTIDE SEQUENCE</scope>
    <source>
        <strain evidence="1">MA461A</strain>
    </source>
</reference>